<dbReference type="InterPro" id="IPR000626">
    <property type="entry name" value="Ubiquitin-like_dom"/>
</dbReference>
<dbReference type="AlphaFoldDB" id="A0A7S1Z1U3"/>
<dbReference type="Gene3D" id="3.10.20.90">
    <property type="entry name" value="Phosphatidylinositol 3-kinase Catalytic Subunit, Chain A, domain 1"/>
    <property type="match status" value="1"/>
</dbReference>
<feature type="region of interest" description="Disordered" evidence="1">
    <location>
        <begin position="80"/>
        <end position="173"/>
    </location>
</feature>
<feature type="region of interest" description="Disordered" evidence="1">
    <location>
        <begin position="398"/>
        <end position="418"/>
    </location>
</feature>
<evidence type="ECO:0000259" key="2">
    <source>
        <dbReference type="PROSITE" id="PS50053"/>
    </source>
</evidence>
<evidence type="ECO:0000256" key="1">
    <source>
        <dbReference type="SAM" id="MobiDB-lite"/>
    </source>
</evidence>
<feature type="region of interest" description="Disordered" evidence="1">
    <location>
        <begin position="284"/>
        <end position="304"/>
    </location>
</feature>
<feature type="region of interest" description="Disordered" evidence="1">
    <location>
        <begin position="935"/>
        <end position="1007"/>
    </location>
</feature>
<dbReference type="SUPFAM" id="SSF54160">
    <property type="entry name" value="Chromo domain-like"/>
    <property type="match status" value="1"/>
</dbReference>
<feature type="domain" description="Ubiquitin-like" evidence="2">
    <location>
        <begin position="35"/>
        <end position="81"/>
    </location>
</feature>
<feature type="compositionally biased region" description="Low complexity" evidence="1">
    <location>
        <begin position="1093"/>
        <end position="1106"/>
    </location>
</feature>
<dbReference type="InterPro" id="IPR016197">
    <property type="entry name" value="Chromo-like_dom_sf"/>
</dbReference>
<proteinExistence type="predicted"/>
<dbReference type="Pfam" id="PF00240">
    <property type="entry name" value="ubiquitin"/>
    <property type="match status" value="1"/>
</dbReference>
<evidence type="ECO:0000313" key="3">
    <source>
        <dbReference type="EMBL" id="CAD9325477.1"/>
    </source>
</evidence>
<dbReference type="CDD" id="cd20104">
    <property type="entry name" value="MBT_PHF20L1-like"/>
    <property type="match status" value="1"/>
</dbReference>
<feature type="region of interest" description="Disordered" evidence="1">
    <location>
        <begin position="1"/>
        <end position="38"/>
    </location>
</feature>
<feature type="compositionally biased region" description="Polar residues" evidence="1">
    <location>
        <begin position="398"/>
        <end position="412"/>
    </location>
</feature>
<feature type="compositionally biased region" description="Polar residues" evidence="1">
    <location>
        <begin position="295"/>
        <end position="304"/>
    </location>
</feature>
<feature type="region of interest" description="Disordered" evidence="1">
    <location>
        <begin position="195"/>
        <end position="267"/>
    </location>
</feature>
<protein>
    <recommendedName>
        <fullName evidence="2">Ubiquitin-like domain-containing protein</fullName>
    </recommendedName>
</protein>
<feature type="compositionally biased region" description="Polar residues" evidence="1">
    <location>
        <begin position="935"/>
        <end position="951"/>
    </location>
</feature>
<feature type="compositionally biased region" description="Low complexity" evidence="1">
    <location>
        <begin position="1060"/>
        <end position="1085"/>
    </location>
</feature>
<feature type="compositionally biased region" description="Polar residues" evidence="1">
    <location>
        <begin position="1024"/>
        <end position="1037"/>
    </location>
</feature>
<dbReference type="SUPFAM" id="SSF54236">
    <property type="entry name" value="Ubiquitin-like"/>
    <property type="match status" value="1"/>
</dbReference>
<feature type="compositionally biased region" description="Low complexity" evidence="1">
    <location>
        <begin position="689"/>
        <end position="699"/>
    </location>
</feature>
<feature type="compositionally biased region" description="Gly residues" evidence="1">
    <location>
        <begin position="734"/>
        <end position="747"/>
    </location>
</feature>
<feature type="compositionally biased region" description="Acidic residues" evidence="1">
    <location>
        <begin position="196"/>
        <end position="205"/>
    </location>
</feature>
<dbReference type="PROSITE" id="PS50053">
    <property type="entry name" value="UBIQUITIN_2"/>
    <property type="match status" value="1"/>
</dbReference>
<feature type="region of interest" description="Disordered" evidence="1">
    <location>
        <begin position="783"/>
        <end position="814"/>
    </location>
</feature>
<name>A0A7S1Z1U3_9STRA</name>
<feature type="compositionally biased region" description="Gly residues" evidence="1">
    <location>
        <begin position="783"/>
        <end position="799"/>
    </location>
</feature>
<feature type="compositionally biased region" description="Low complexity" evidence="1">
    <location>
        <begin position="99"/>
        <end position="113"/>
    </location>
</feature>
<dbReference type="EMBL" id="HBGN01013515">
    <property type="protein sequence ID" value="CAD9325477.1"/>
    <property type="molecule type" value="Transcribed_RNA"/>
</dbReference>
<feature type="region of interest" description="Disordered" evidence="1">
    <location>
        <begin position="526"/>
        <end position="578"/>
    </location>
</feature>
<sequence>MSWSISVRTVGGGDNGNINSNSVPNERNGGGEGGKSIQTNVSNFTVEVEPDDFLSSLHDKIEGVTGLTAAQQRLIYRGRIISGGGSGGGRREGETDALATTTAASSSSSSSSSEGQKEQKESRIRDVDGLCDGQTIHLVPRPNGSSSSSSGNDGSSSGGDNSESLGAAAGSTSGSGGASLLAALLGLGGGFSLGSTDDDDDDDGGDTATNNPASEFGRFASLSAASTGRRSQQRGARGGSSSRRRGRDTYSARLTEADLQVPDPGSLEPVRQGLLTLHTMLHNTERPLTQPLPRRTQSPRNNATSLPLEADRRWFRGQWLDCRDTVNQWLEATIVDIVTPNDILPPHQTQQQTSLTSDEGNAPNNRPRRQPATDPAVGANDFIGRRRLLLEPRRQSNGDIILTPTTNSTVPSALTEEEDDEFERYCPRENNDGVQLLLIHYNGWPHRWDEWIRSDSERIRPFRTRTRHRASAFNASPTPQSVFQAAPNTYIGDEDDDEMERAAMLPELSRTLSAINALLSDTIDSSNGARGTHIVRSSSSSHLPWLSHDEEESMEEDEEETTATTTATQQGTTDTMSEQLLRADTIAPNMHRSRHRRRINSCTNNIKYDRKKLEALTPLIDRLGRTLTDAAPHIAALAALSPESAEEENEEEVEREQGQNDTVSSEETAATASRIFWRSSRSATPAEGSSPSTTPLLSSIGGDGRNSENEGEEDRSNDPDFVDFINGMVNVSREGGGGRSSRLGGGSASRSRVQDGSDGLGTSLLATYLAAAGLGSLGGGGSGGGGSGGGGSGGGGGDNGAEANRDGSTTDNTANTLGQLVRIGGGTGGGNGGSGNGAGIDIHIHAIVTGPNMPGVGAGALGLATMGGVTQPPTNAAAAAALSDALGNGSGGNSGRNSTNDSAVGPISDSSLAATAISNDDDGLFSQLYSEDPSSINLHGSSHNSNVQSDGDNNDKDADVVESIAESLDDPPLVNESDEEENFKDVAEEDDEVMEEDVGLEDDDVPPLINDSAVVCIEDNNSAMSSVAESNNTSSGAGQEPISAGPSNAIDINMAEAVNTRSSSNSSTSLSRDSSSSRRGSSFTRILRRALGSRRSSSNNNFGGSR</sequence>
<feature type="region of interest" description="Disordered" evidence="1">
    <location>
        <begin position="341"/>
        <end position="381"/>
    </location>
</feature>
<organism evidence="3">
    <name type="scientific">Ditylum brightwellii</name>
    <dbReference type="NCBI Taxonomy" id="49249"/>
    <lineage>
        <taxon>Eukaryota</taxon>
        <taxon>Sar</taxon>
        <taxon>Stramenopiles</taxon>
        <taxon>Ochrophyta</taxon>
        <taxon>Bacillariophyta</taxon>
        <taxon>Mediophyceae</taxon>
        <taxon>Lithodesmiophycidae</taxon>
        <taxon>Lithodesmiales</taxon>
        <taxon>Lithodesmiaceae</taxon>
        <taxon>Ditylum</taxon>
    </lineage>
</organism>
<feature type="compositionally biased region" description="Basic and acidic residues" evidence="1">
    <location>
        <begin position="115"/>
        <end position="128"/>
    </location>
</feature>
<dbReference type="InterPro" id="IPR029071">
    <property type="entry name" value="Ubiquitin-like_domsf"/>
</dbReference>
<feature type="compositionally biased region" description="Acidic residues" evidence="1">
    <location>
        <begin position="976"/>
        <end position="1005"/>
    </location>
</feature>
<feature type="compositionally biased region" description="Acidic residues" evidence="1">
    <location>
        <begin position="549"/>
        <end position="561"/>
    </location>
</feature>
<feature type="compositionally biased region" description="Low complexity" evidence="1">
    <location>
        <begin position="143"/>
        <end position="173"/>
    </location>
</feature>
<feature type="compositionally biased region" description="Polar residues" evidence="1">
    <location>
        <begin position="347"/>
        <end position="364"/>
    </location>
</feature>
<accession>A0A7S1Z1U3</accession>
<feature type="compositionally biased region" description="Polar residues" evidence="1">
    <location>
        <begin position="659"/>
        <end position="671"/>
    </location>
</feature>
<dbReference type="Gene3D" id="2.30.30.140">
    <property type="match status" value="1"/>
</dbReference>
<reference evidence="3" key="1">
    <citation type="submission" date="2021-01" db="EMBL/GenBank/DDBJ databases">
        <authorList>
            <person name="Corre E."/>
            <person name="Pelletier E."/>
            <person name="Niang G."/>
            <person name="Scheremetjew M."/>
            <person name="Finn R."/>
            <person name="Kale V."/>
            <person name="Holt S."/>
            <person name="Cochrane G."/>
            <person name="Meng A."/>
            <person name="Brown T."/>
            <person name="Cohen L."/>
        </authorList>
    </citation>
    <scope>NUCLEOTIDE SEQUENCE</scope>
    <source>
        <strain evidence="3">Pop2</strain>
    </source>
</reference>
<feature type="compositionally biased region" description="Low complexity" evidence="1">
    <location>
        <begin position="562"/>
        <end position="577"/>
    </location>
</feature>
<feature type="region of interest" description="Disordered" evidence="1">
    <location>
        <begin position="640"/>
        <end position="756"/>
    </location>
</feature>
<gene>
    <name evidence="3" type="ORF">DBRI1063_LOCUS8647</name>
</gene>
<feature type="compositionally biased region" description="Low complexity" evidence="1">
    <location>
        <begin position="226"/>
        <end position="241"/>
    </location>
</feature>
<feature type="compositionally biased region" description="Acidic residues" evidence="1">
    <location>
        <begin position="644"/>
        <end position="654"/>
    </location>
</feature>
<feature type="region of interest" description="Disordered" evidence="1">
    <location>
        <begin position="1024"/>
        <end position="1106"/>
    </location>
</feature>